<sequence>MLSLLHIENIAVIESVDIQFDSGFNVLTGETGAGKSIVIDAISAIIGARTSRDLIRTGAKSARVEAQFTQVQPMPWLEENGLSLDGSGSLVIQREIQSDGKNICRVNGRLLNVSQLRGLGQQLVNIHGQHDGQQLLDESCHLSYLDSFGETEALLTPYQETFRELTAIRREIASLQMDDAVKSRRMDSLHFQIGELERADLKEGEEESLTERRTLLRNAERLISAVEGAHFALSGDDEREGAASLIAAAEGSLSSVSGMSEEIAGVTERLVELRSAAEDAAELVRDLRESFSFEPGELDEIESRLDVLYRLKKKYGNSVGEMLAYLEKCRAELSEIEYSSDTIAKLEQRKAAVLAKAKTQAEALSARRREAAEALRERIQSELRQLDMPKVRFQVDFSPKGGEFGMDETGMDEVQFLMSANVGEDLKPIQRIASGGELSRIMLALKNVLAENEAVATLIFDEVDTGVSGRAAQKVAEKMADVAGHKQVLCVTHLPQIAAMADTHFSVVKGERKGRTYTEVELLTRTRRTEELARLTGGAHITPAILAGAEELLSAAEGYKAARRGR</sequence>
<evidence type="ECO:0000256" key="5">
    <source>
        <dbReference type="ARBA" id="ARBA00022763"/>
    </source>
</evidence>
<dbReference type="InterPro" id="IPR004604">
    <property type="entry name" value="DNA_recomb/repair_RecN"/>
</dbReference>
<evidence type="ECO:0000256" key="7">
    <source>
        <dbReference type="ARBA" id="ARBA00023204"/>
    </source>
</evidence>
<dbReference type="PANTHER" id="PTHR11059">
    <property type="entry name" value="DNA REPAIR PROTEIN RECN"/>
    <property type="match status" value="1"/>
</dbReference>
<evidence type="ECO:0000256" key="9">
    <source>
        <dbReference type="PIRNR" id="PIRNR003128"/>
    </source>
</evidence>
<protein>
    <recommendedName>
        <fullName evidence="3 9">DNA repair protein RecN</fullName>
    </recommendedName>
    <alternativeName>
        <fullName evidence="8 9">Recombination protein N</fullName>
    </alternativeName>
</protein>
<feature type="domain" description="RecF/RecN/SMC N-terminal" evidence="10">
    <location>
        <begin position="2"/>
        <end position="511"/>
    </location>
</feature>
<evidence type="ECO:0000256" key="8">
    <source>
        <dbReference type="ARBA" id="ARBA00033408"/>
    </source>
</evidence>
<dbReference type="EMBL" id="JACOPR010000010">
    <property type="protein sequence ID" value="MBC5731867.1"/>
    <property type="molecule type" value="Genomic_DNA"/>
</dbReference>
<dbReference type="Proteomes" id="UP000660021">
    <property type="component" value="Unassembled WGS sequence"/>
</dbReference>
<evidence type="ECO:0000256" key="1">
    <source>
        <dbReference type="ARBA" id="ARBA00003618"/>
    </source>
</evidence>
<dbReference type="Pfam" id="PF02463">
    <property type="entry name" value="SMC_N"/>
    <property type="match status" value="1"/>
</dbReference>
<keyword evidence="4" id="KW-0547">Nucleotide-binding</keyword>
<evidence type="ECO:0000313" key="12">
    <source>
        <dbReference type="Proteomes" id="UP000660021"/>
    </source>
</evidence>
<dbReference type="PIRSF" id="PIRSF003128">
    <property type="entry name" value="RecN"/>
    <property type="match status" value="1"/>
</dbReference>
<dbReference type="NCBIfam" id="TIGR00634">
    <property type="entry name" value="recN"/>
    <property type="match status" value="1"/>
</dbReference>
<evidence type="ECO:0000313" key="11">
    <source>
        <dbReference type="EMBL" id="MBC5731867.1"/>
    </source>
</evidence>
<dbReference type="InterPro" id="IPR003395">
    <property type="entry name" value="RecF/RecN/SMC_N"/>
</dbReference>
<name>A0ABR7HWM0_9FIRM</name>
<comment type="function">
    <text evidence="1 9">May be involved in recombinational repair of damaged DNA.</text>
</comment>
<evidence type="ECO:0000259" key="10">
    <source>
        <dbReference type="Pfam" id="PF02463"/>
    </source>
</evidence>
<dbReference type="CDD" id="cd03241">
    <property type="entry name" value="ABC_RecN"/>
    <property type="match status" value="2"/>
</dbReference>
<keyword evidence="5 9" id="KW-0227">DNA damage</keyword>
<comment type="caution">
    <text evidence="11">The sequence shown here is derived from an EMBL/GenBank/DDBJ whole genome shotgun (WGS) entry which is preliminary data.</text>
</comment>
<dbReference type="Gene3D" id="3.40.50.300">
    <property type="entry name" value="P-loop containing nucleotide triphosphate hydrolases"/>
    <property type="match status" value="2"/>
</dbReference>
<keyword evidence="7 9" id="KW-0234">DNA repair</keyword>
<dbReference type="PANTHER" id="PTHR11059:SF0">
    <property type="entry name" value="DNA REPAIR PROTEIN RECN"/>
    <property type="match status" value="1"/>
</dbReference>
<gene>
    <name evidence="11" type="primary">recN</name>
    <name evidence="11" type="ORF">H8S34_13665</name>
</gene>
<reference evidence="11 12" key="1">
    <citation type="submission" date="2020-08" db="EMBL/GenBank/DDBJ databases">
        <title>Genome public.</title>
        <authorList>
            <person name="Liu C."/>
            <person name="Sun Q."/>
        </authorList>
    </citation>
    <scope>NUCLEOTIDE SEQUENCE [LARGE SCALE GENOMIC DNA]</scope>
    <source>
        <strain evidence="11 12">New-38</strain>
    </source>
</reference>
<organism evidence="11 12">
    <name type="scientific">Pseudoflavonifractor hominis</name>
    <dbReference type="NCBI Taxonomy" id="2763059"/>
    <lineage>
        <taxon>Bacteria</taxon>
        <taxon>Bacillati</taxon>
        <taxon>Bacillota</taxon>
        <taxon>Clostridia</taxon>
        <taxon>Eubacteriales</taxon>
        <taxon>Oscillospiraceae</taxon>
        <taxon>Pseudoflavonifractor</taxon>
    </lineage>
</organism>
<dbReference type="InterPro" id="IPR027417">
    <property type="entry name" value="P-loop_NTPase"/>
</dbReference>
<comment type="similarity">
    <text evidence="2 9">Belongs to the RecN family.</text>
</comment>
<keyword evidence="12" id="KW-1185">Reference proteome</keyword>
<dbReference type="RefSeq" id="WP_186964283.1">
    <property type="nucleotide sequence ID" value="NZ_JACOPR010000010.1"/>
</dbReference>
<evidence type="ECO:0000256" key="4">
    <source>
        <dbReference type="ARBA" id="ARBA00022741"/>
    </source>
</evidence>
<proteinExistence type="inferred from homology"/>
<dbReference type="SUPFAM" id="SSF52540">
    <property type="entry name" value="P-loop containing nucleoside triphosphate hydrolases"/>
    <property type="match status" value="1"/>
</dbReference>
<evidence type="ECO:0000256" key="3">
    <source>
        <dbReference type="ARBA" id="ARBA00021315"/>
    </source>
</evidence>
<evidence type="ECO:0000256" key="2">
    <source>
        <dbReference type="ARBA" id="ARBA00009441"/>
    </source>
</evidence>
<accession>A0ABR7HWM0</accession>
<keyword evidence="6" id="KW-0067">ATP-binding</keyword>
<evidence type="ECO:0000256" key="6">
    <source>
        <dbReference type="ARBA" id="ARBA00022840"/>
    </source>
</evidence>